<proteinExistence type="inferred from homology"/>
<gene>
    <name evidence="5" type="primary">epsE_3</name>
    <name evidence="5" type="ORF">Poly30_23760</name>
</gene>
<dbReference type="InterPro" id="IPR037257">
    <property type="entry name" value="T2SS_E_N_sf"/>
</dbReference>
<evidence type="ECO:0000256" key="1">
    <source>
        <dbReference type="ARBA" id="ARBA00006611"/>
    </source>
</evidence>
<dbReference type="PROSITE" id="PS00662">
    <property type="entry name" value="T2SP_E"/>
    <property type="match status" value="1"/>
</dbReference>
<dbReference type="AlphaFoldDB" id="A0A518ERZ0"/>
<dbReference type="RefSeq" id="WP_145197399.1">
    <property type="nucleotide sequence ID" value="NZ_CP036434.1"/>
</dbReference>
<dbReference type="Gene3D" id="3.30.300.160">
    <property type="entry name" value="Type II secretion system, protein E, N-terminal domain"/>
    <property type="match status" value="1"/>
</dbReference>
<accession>A0A518ERZ0</accession>
<evidence type="ECO:0000259" key="4">
    <source>
        <dbReference type="PROSITE" id="PS00662"/>
    </source>
</evidence>
<dbReference type="SMART" id="SM00382">
    <property type="entry name" value="AAA"/>
    <property type="match status" value="1"/>
</dbReference>
<dbReference type="Proteomes" id="UP000320390">
    <property type="component" value="Chromosome"/>
</dbReference>
<dbReference type="InterPro" id="IPR007831">
    <property type="entry name" value="T2SS_GspE_N"/>
</dbReference>
<keyword evidence="3" id="KW-0067">ATP-binding</keyword>
<dbReference type="GO" id="GO:0016887">
    <property type="term" value="F:ATP hydrolysis activity"/>
    <property type="evidence" value="ECO:0007669"/>
    <property type="project" value="TreeGrafter"/>
</dbReference>
<evidence type="ECO:0000313" key="5">
    <source>
        <dbReference type="EMBL" id="QDV06859.1"/>
    </source>
</evidence>
<dbReference type="GO" id="GO:0005524">
    <property type="term" value="F:ATP binding"/>
    <property type="evidence" value="ECO:0007669"/>
    <property type="project" value="UniProtKB-KW"/>
</dbReference>
<dbReference type="OrthoDB" id="244550at2"/>
<name>A0A518ERZ0_9BACT</name>
<evidence type="ECO:0000256" key="2">
    <source>
        <dbReference type="ARBA" id="ARBA00022741"/>
    </source>
</evidence>
<dbReference type="GO" id="GO:0005886">
    <property type="term" value="C:plasma membrane"/>
    <property type="evidence" value="ECO:0007669"/>
    <property type="project" value="TreeGrafter"/>
</dbReference>
<dbReference type="PANTHER" id="PTHR30258:SF2">
    <property type="entry name" value="COMG OPERON PROTEIN 1"/>
    <property type="match status" value="1"/>
</dbReference>
<dbReference type="SUPFAM" id="SSF160246">
    <property type="entry name" value="EspE N-terminal domain-like"/>
    <property type="match status" value="1"/>
</dbReference>
<sequence>MANVPEPQSAENGGPPRIRIGDELQRRGLLTASQLQVALGEQKRVHRPLGEIVVSLGFVRSIDTARILSEQLGLPIVSPDELEPEPMILEQLDRELVRKARAFPVKVEAGTLTVAMVDPSDPKAIAMIRNAFPYPLSIVMVTGNDLETLLRRYSSGGGVSTEVADILARGMAVEDDRRIAELAIAVITDGIRRGATDVHVQPEEFLTRIRYRIDGVLRSAESLPHEVSDAVVSRLKISARLDIAERRRPQDGRIRMSVDGREVDLRMSVMPNVHGENVVLRVLDRTGGVPPLEELGVDPVVARELATLAQRPHGLFLVTGPTGSGKTTTLYALLSRVDSIQRNVATIEDPVEYSVPLVRQSQVDTAVGYGFHEGLRALLRQDPDVILVGEIRDEITADMAIKAAMTGHLVLATLHTTDALGAIPRLIDLGVPGYILEDTLLAVMGQRLVRQLCSRCSVPLAPGHEEYAQTERWLCGDIGQAKAAVGCTACDGSGFLGRLAVAEVFLPTAATRPYIRQASHASGPSHSEGGAMTLEEAAAADGFRDLGADAAKKVRAGQTTLTEILRVHTPSDLAGCSVLSGDATAARRDGGEQRGAA</sequence>
<feature type="domain" description="Bacterial type II secretion system protein E" evidence="4">
    <location>
        <begin position="379"/>
        <end position="393"/>
    </location>
</feature>
<keyword evidence="6" id="KW-1185">Reference proteome</keyword>
<dbReference type="SUPFAM" id="SSF52540">
    <property type="entry name" value="P-loop containing nucleoside triphosphate hydrolases"/>
    <property type="match status" value="1"/>
</dbReference>
<evidence type="ECO:0000313" key="6">
    <source>
        <dbReference type="Proteomes" id="UP000320390"/>
    </source>
</evidence>
<comment type="similarity">
    <text evidence="1">Belongs to the GSP E family.</text>
</comment>
<dbReference type="Gene3D" id="3.40.50.300">
    <property type="entry name" value="P-loop containing nucleotide triphosphate hydrolases"/>
    <property type="match status" value="1"/>
</dbReference>
<dbReference type="PANTHER" id="PTHR30258">
    <property type="entry name" value="TYPE II SECRETION SYSTEM PROTEIN GSPE-RELATED"/>
    <property type="match status" value="1"/>
</dbReference>
<dbReference type="Gene3D" id="3.30.450.90">
    <property type="match status" value="1"/>
</dbReference>
<organism evidence="5 6">
    <name type="scientific">Saltatorellus ferox</name>
    <dbReference type="NCBI Taxonomy" id="2528018"/>
    <lineage>
        <taxon>Bacteria</taxon>
        <taxon>Pseudomonadati</taxon>
        <taxon>Planctomycetota</taxon>
        <taxon>Planctomycetia</taxon>
        <taxon>Planctomycetia incertae sedis</taxon>
        <taxon>Saltatorellus</taxon>
    </lineage>
</organism>
<keyword evidence="2" id="KW-0547">Nucleotide-binding</keyword>
<evidence type="ECO:0000256" key="3">
    <source>
        <dbReference type="ARBA" id="ARBA00022840"/>
    </source>
</evidence>
<dbReference type="InterPro" id="IPR003593">
    <property type="entry name" value="AAA+_ATPase"/>
</dbReference>
<reference evidence="5 6" key="1">
    <citation type="submission" date="2019-02" db="EMBL/GenBank/DDBJ databases">
        <title>Deep-cultivation of Planctomycetes and their phenomic and genomic characterization uncovers novel biology.</title>
        <authorList>
            <person name="Wiegand S."/>
            <person name="Jogler M."/>
            <person name="Boedeker C."/>
            <person name="Pinto D."/>
            <person name="Vollmers J."/>
            <person name="Rivas-Marin E."/>
            <person name="Kohn T."/>
            <person name="Peeters S.H."/>
            <person name="Heuer A."/>
            <person name="Rast P."/>
            <person name="Oberbeckmann S."/>
            <person name="Bunk B."/>
            <person name="Jeske O."/>
            <person name="Meyerdierks A."/>
            <person name="Storesund J.E."/>
            <person name="Kallscheuer N."/>
            <person name="Luecker S."/>
            <person name="Lage O.M."/>
            <person name="Pohl T."/>
            <person name="Merkel B.J."/>
            <person name="Hornburger P."/>
            <person name="Mueller R.-W."/>
            <person name="Bruemmer F."/>
            <person name="Labrenz M."/>
            <person name="Spormann A.M."/>
            <person name="Op den Camp H."/>
            <person name="Overmann J."/>
            <person name="Amann R."/>
            <person name="Jetten M.S.M."/>
            <person name="Mascher T."/>
            <person name="Medema M.H."/>
            <person name="Devos D.P."/>
            <person name="Kaster A.-K."/>
            <person name="Ovreas L."/>
            <person name="Rohde M."/>
            <person name="Galperin M.Y."/>
            <person name="Jogler C."/>
        </authorList>
    </citation>
    <scope>NUCLEOTIDE SEQUENCE [LARGE SCALE GENOMIC DNA]</scope>
    <source>
        <strain evidence="5 6">Poly30</strain>
    </source>
</reference>
<protein>
    <submittedName>
        <fullName evidence="5">Type II secretion system protein E</fullName>
    </submittedName>
</protein>
<dbReference type="Pfam" id="PF00437">
    <property type="entry name" value="T2SSE"/>
    <property type="match status" value="1"/>
</dbReference>
<dbReference type="InterPro" id="IPR001482">
    <property type="entry name" value="T2SS/T4SS_dom"/>
</dbReference>
<dbReference type="EMBL" id="CP036434">
    <property type="protein sequence ID" value="QDV06859.1"/>
    <property type="molecule type" value="Genomic_DNA"/>
</dbReference>
<dbReference type="InterPro" id="IPR027417">
    <property type="entry name" value="P-loop_NTPase"/>
</dbReference>
<dbReference type="Pfam" id="PF05157">
    <property type="entry name" value="MshEN"/>
    <property type="match status" value="1"/>
</dbReference>
<dbReference type="CDD" id="cd01129">
    <property type="entry name" value="PulE-GspE-like"/>
    <property type="match status" value="1"/>
</dbReference>